<evidence type="ECO:0000313" key="1">
    <source>
        <dbReference type="EMBL" id="QSE90799.1"/>
    </source>
</evidence>
<proteinExistence type="predicted"/>
<dbReference type="EMBL" id="CP070619">
    <property type="protein sequence ID" value="QSE90799.1"/>
    <property type="molecule type" value="Genomic_DNA"/>
</dbReference>
<reference evidence="1 2" key="2">
    <citation type="journal article" date="2022" name="Arch. Microbiol.">
        <title>Rhodococcus pseudokoreensis sp. nov. isolated from the rhizosphere of young M26 apple rootstocks.</title>
        <authorList>
            <person name="Kampfer P."/>
            <person name="Glaeser S.P."/>
            <person name="Blom J."/>
            <person name="Wolf J."/>
            <person name="Benning S."/>
            <person name="Schloter M."/>
            <person name="Neumann-Schaal M."/>
        </authorList>
    </citation>
    <scope>NUCLEOTIDE SEQUENCE [LARGE SCALE GENOMIC DNA]</scope>
    <source>
        <strain evidence="1 2">R79</strain>
    </source>
</reference>
<dbReference type="Proteomes" id="UP000662986">
    <property type="component" value="Chromosome"/>
</dbReference>
<keyword evidence="2" id="KW-1185">Reference proteome</keyword>
<reference evidence="1 2" key="1">
    <citation type="journal article" date="2021" name="Microbiol. Resour. Announc.">
        <title>Complete Genome Sequences of Two Rhodococcus sp. Strains with Large and Linear Chromosomes, Isolated from Apple Rhizosphere.</title>
        <authorList>
            <person name="Benning S."/>
            <person name="Brugnone N."/>
            <person name="Siani R."/>
            <person name="Kublik S."/>
            <person name="Schloter M."/>
            <person name="Rad V."/>
        </authorList>
    </citation>
    <scope>NUCLEOTIDE SEQUENCE [LARGE SCALE GENOMIC DNA]</scope>
    <source>
        <strain evidence="1 2">R79</strain>
    </source>
</reference>
<sequence>METRLGCPCGETIVGEDSDDLVRRALDHLGQQHPGRSYDHEEILLMAKWQRENADYL</sequence>
<gene>
    <name evidence="1" type="ORF">JWS13_20290</name>
</gene>
<evidence type="ECO:0000313" key="2">
    <source>
        <dbReference type="Proteomes" id="UP000662986"/>
    </source>
</evidence>
<accession>A0A974W4E5</accession>
<organism evidence="1 2">
    <name type="scientific">Rhodococcus pseudokoreensis</name>
    <dbReference type="NCBI Taxonomy" id="2811421"/>
    <lineage>
        <taxon>Bacteria</taxon>
        <taxon>Bacillati</taxon>
        <taxon>Actinomycetota</taxon>
        <taxon>Actinomycetes</taxon>
        <taxon>Mycobacteriales</taxon>
        <taxon>Nocardiaceae</taxon>
        <taxon>Rhodococcus</taxon>
    </lineage>
</organism>
<name>A0A974W4E5_9NOCA</name>
<protein>
    <submittedName>
        <fullName evidence="1">DUF1059 domain-containing protein</fullName>
    </submittedName>
</protein>